<dbReference type="InterPro" id="IPR037066">
    <property type="entry name" value="Plug_dom_sf"/>
</dbReference>
<accession>A0A1D8P8V4</accession>
<evidence type="ECO:0000256" key="5">
    <source>
        <dbReference type="SAM" id="SignalP"/>
    </source>
</evidence>
<sequence>MNFRKLLILVVILTSTFAFSQKGVITGKILDGEDSNAPLPFANVFIKGTEIGSTTDFDGIYTISAEPGTYTLVLSFIGYTNVEVPNVIVNAGEAVTLEDIVLSASEGVALDEIVIIAETKRESVQSLLTDQKKAVEVKSSIGSAELSEKSISDAAGAVAVISGVSKEEGSSNVYVRGLGDRYLNTTLNELSLPSNDVNKKNIDLDLFSTDIIENVSISKSFAPRFYADFSAGNVDISSKKFTSDKLIEGSIGTSINTNAIGQSTFYKSEGTGDFGFYNRYNHNPYAVVLSHGVDPTSAGAPIGYSVSAALGKSFDIGEESRLSLYLSGSFENDYSFQEGSEIDYSNAYNKRFPNVEKYKYTTNTTLLGTAIYKFNPNHKLSYNSLFINSSGDEVGFYGTQGNGFLRDSRSLVDTDRGFFQMNVQFNQDLIFVNQLLGEHTLNEKIKLDWGVGYNNVYSHEPDRKRISLEDYFYALDDDPTTNPVFLTNNSFDNQRYFQKIVDEELNGRIKMTYEFSENAKMNIGYNGRLKKRDFENVRYGYKNFDDSLIADPNNFNNVFNVQNVIDSLIQTDVFRALAPENGVGPTNRPGQLENTYQGRLETNGGFVSFEFNLDDNKWLISPGIRAESFLQKIEWDAINLVNNPGTIQVVEDLYLPNLNIRYALNEDQNLRVSASKTVSTPEFKETSPHVYEDVTQKIGGNPDLLGHADGITYNNVKDVSYSDILNIDIKYEWFMGKGQVVSLAGFTKQINDPVNLVVANDATGTQRYFRTGEKATVYGIEFEFRKHLLLDEEENGKLTLGLNASYMDTEQDLYSSIAGSFSTSFDRTKDDLQGASPFIGNTSLTYKSNLTQNIASTFNVVGNYYSDRIFALGSGQLGNRIEKGYVTLDFVWKNELSENMELNFSAKNILNPDIQVTREVSPTEEILLEDYKKGANLSLGFKYKF</sequence>
<evidence type="ECO:0000313" key="8">
    <source>
        <dbReference type="EMBL" id="AOW21011.1"/>
    </source>
</evidence>
<feature type="signal peptide" evidence="5">
    <location>
        <begin position="1"/>
        <end position="20"/>
    </location>
</feature>
<dbReference type="Gene3D" id="2.170.130.10">
    <property type="entry name" value="TonB-dependent receptor, plug domain"/>
    <property type="match status" value="1"/>
</dbReference>
<name>A0A1D8P8V4_9FLAO</name>
<dbReference type="AlphaFoldDB" id="A0A1D8P8V4"/>
<keyword evidence="9" id="KW-1185">Reference proteome</keyword>
<evidence type="ECO:0000313" key="9">
    <source>
        <dbReference type="Proteomes" id="UP000176050"/>
    </source>
</evidence>
<evidence type="ECO:0000259" key="7">
    <source>
        <dbReference type="Pfam" id="PF07715"/>
    </source>
</evidence>
<dbReference type="KEGG" id="lul:LPB138_10115"/>
<keyword evidence="4" id="KW-0798">TonB box</keyword>
<evidence type="ECO:0000256" key="4">
    <source>
        <dbReference type="RuleBase" id="RU003357"/>
    </source>
</evidence>
<feature type="domain" description="TonB-dependent receptor plug" evidence="7">
    <location>
        <begin position="136"/>
        <end position="227"/>
    </location>
</feature>
<dbReference type="GO" id="GO:0009279">
    <property type="term" value="C:cell outer membrane"/>
    <property type="evidence" value="ECO:0007669"/>
    <property type="project" value="UniProtKB-SubCell"/>
</dbReference>
<dbReference type="InterPro" id="IPR012910">
    <property type="entry name" value="Plug_dom"/>
</dbReference>
<evidence type="ECO:0000256" key="3">
    <source>
        <dbReference type="ARBA" id="ARBA00023237"/>
    </source>
</evidence>
<organism evidence="8 9">
    <name type="scientific">Urechidicola croceus</name>
    <dbReference type="NCBI Taxonomy" id="1850246"/>
    <lineage>
        <taxon>Bacteria</taxon>
        <taxon>Pseudomonadati</taxon>
        <taxon>Bacteroidota</taxon>
        <taxon>Flavobacteriia</taxon>
        <taxon>Flavobacteriales</taxon>
        <taxon>Flavobacteriaceae</taxon>
        <taxon>Urechidicola</taxon>
    </lineage>
</organism>
<protein>
    <submittedName>
        <fullName evidence="8">TonB-dependent receptor</fullName>
    </submittedName>
</protein>
<feature type="chain" id="PRO_5009110889" evidence="5">
    <location>
        <begin position="21"/>
        <end position="945"/>
    </location>
</feature>
<evidence type="ECO:0000259" key="6">
    <source>
        <dbReference type="Pfam" id="PF00593"/>
    </source>
</evidence>
<dbReference type="OrthoDB" id="9768470at2"/>
<proteinExistence type="inferred from homology"/>
<dbReference type="InterPro" id="IPR000531">
    <property type="entry name" value="Beta-barrel_TonB"/>
</dbReference>
<evidence type="ECO:0000256" key="2">
    <source>
        <dbReference type="ARBA" id="ARBA00023136"/>
    </source>
</evidence>
<dbReference type="STRING" id="1850246.LPB138_10115"/>
<dbReference type="Pfam" id="PF07715">
    <property type="entry name" value="Plug"/>
    <property type="match status" value="1"/>
</dbReference>
<evidence type="ECO:0000256" key="1">
    <source>
        <dbReference type="ARBA" id="ARBA00004442"/>
    </source>
</evidence>
<keyword evidence="3" id="KW-0998">Cell outer membrane</keyword>
<dbReference type="RefSeq" id="WP_070237175.1">
    <property type="nucleotide sequence ID" value="NZ_CP017478.1"/>
</dbReference>
<dbReference type="InterPro" id="IPR036942">
    <property type="entry name" value="Beta-barrel_TonB_sf"/>
</dbReference>
<keyword evidence="2 4" id="KW-0472">Membrane</keyword>
<dbReference type="EMBL" id="CP017478">
    <property type="protein sequence ID" value="AOW21011.1"/>
    <property type="molecule type" value="Genomic_DNA"/>
</dbReference>
<dbReference type="SUPFAM" id="SSF49464">
    <property type="entry name" value="Carboxypeptidase regulatory domain-like"/>
    <property type="match status" value="1"/>
</dbReference>
<dbReference type="Gene3D" id="2.60.40.1120">
    <property type="entry name" value="Carboxypeptidase-like, regulatory domain"/>
    <property type="match status" value="1"/>
</dbReference>
<keyword evidence="8" id="KW-0675">Receptor</keyword>
<dbReference type="InterPro" id="IPR008969">
    <property type="entry name" value="CarboxyPept-like_regulatory"/>
</dbReference>
<dbReference type="Pfam" id="PF00593">
    <property type="entry name" value="TonB_dep_Rec_b-barrel"/>
    <property type="match status" value="1"/>
</dbReference>
<dbReference type="Pfam" id="PF13715">
    <property type="entry name" value="CarbopepD_reg_2"/>
    <property type="match status" value="1"/>
</dbReference>
<feature type="domain" description="TonB-dependent receptor-like beta-barrel" evidence="6">
    <location>
        <begin position="459"/>
        <end position="909"/>
    </location>
</feature>
<comment type="subcellular location">
    <subcellularLocation>
        <location evidence="1 4">Cell outer membrane</location>
    </subcellularLocation>
</comment>
<dbReference type="Gene3D" id="2.40.170.20">
    <property type="entry name" value="TonB-dependent receptor, beta-barrel domain"/>
    <property type="match status" value="1"/>
</dbReference>
<dbReference type="Proteomes" id="UP000176050">
    <property type="component" value="Chromosome"/>
</dbReference>
<comment type="similarity">
    <text evidence="4">Belongs to the TonB-dependent receptor family.</text>
</comment>
<keyword evidence="5" id="KW-0732">Signal</keyword>
<dbReference type="SUPFAM" id="SSF56935">
    <property type="entry name" value="Porins"/>
    <property type="match status" value="1"/>
</dbReference>
<gene>
    <name evidence="8" type="ORF">LPB138_10115</name>
</gene>
<dbReference type="PANTHER" id="PTHR40980:SF5">
    <property type="entry name" value="TONB-DEPENDENT RECEPTOR"/>
    <property type="match status" value="1"/>
</dbReference>
<reference evidence="8 9" key="1">
    <citation type="submission" date="2016-10" db="EMBL/GenBank/DDBJ databases">
        <title>Lutibacter sp. LPB0138, isolated from marine gastropod.</title>
        <authorList>
            <person name="Kim E."/>
            <person name="Yi H."/>
        </authorList>
    </citation>
    <scope>NUCLEOTIDE SEQUENCE [LARGE SCALE GENOMIC DNA]</scope>
    <source>
        <strain evidence="8 9">LPB0138</strain>
    </source>
</reference>
<dbReference type="PANTHER" id="PTHR40980">
    <property type="entry name" value="PLUG DOMAIN-CONTAINING PROTEIN"/>
    <property type="match status" value="1"/>
</dbReference>